<sequence>MTQPPTTNNNSHISLTPIEPNLYLGNLESSYSIPTLITHGITAIVSLSGIHHEEWSRPANRKLVPKENHYQFIPCDDSPNQDILCCLGDICDFIDDHIGVPSVQEILAGVKPGDDEENVLAREMGRSRKVLVHCDEGVSRSPAVVAGYLMRRDGRGVRGVMREVRKRRGCVRVNRGFLEQLKVWERVGYKVWEDEEKKVPVEGYKRWLEKRDSRVMGGGCLGDV</sequence>
<dbReference type="SMART" id="SM00195">
    <property type="entry name" value="DSPc"/>
    <property type="match status" value="1"/>
</dbReference>
<keyword evidence="4" id="KW-0904">Protein phosphatase</keyword>
<comment type="similarity">
    <text evidence="1">Belongs to the protein-tyrosine phosphatase family. Non-receptor class dual specificity subfamily.</text>
</comment>
<proteinExistence type="inferred from homology"/>
<evidence type="ECO:0000313" key="8">
    <source>
        <dbReference type="Proteomes" id="UP001322138"/>
    </source>
</evidence>
<dbReference type="InterPro" id="IPR029021">
    <property type="entry name" value="Prot-tyrosine_phosphatase-like"/>
</dbReference>
<keyword evidence="8" id="KW-1185">Reference proteome</keyword>
<gene>
    <name evidence="7" type="ORF">QC761_507205</name>
</gene>
<reference evidence="7 8" key="1">
    <citation type="journal article" date="2023" name="bioRxiv">
        <title>High-quality genome assemblies of four members of thePodospora anserinaspecies complex.</title>
        <authorList>
            <person name="Ament-Velasquez S.L."/>
            <person name="Vogan A.A."/>
            <person name="Wallerman O."/>
            <person name="Hartmann F."/>
            <person name="Gautier V."/>
            <person name="Silar P."/>
            <person name="Giraud T."/>
            <person name="Johannesson H."/>
        </authorList>
    </citation>
    <scope>NUCLEOTIDE SEQUENCE [LARGE SCALE GENOMIC DNA]</scope>
    <source>
        <strain evidence="7 8">CBS 112042</strain>
    </source>
</reference>
<dbReference type="PROSITE" id="PS50056">
    <property type="entry name" value="TYR_PHOSPHATASE_2"/>
    <property type="match status" value="1"/>
</dbReference>
<dbReference type="CDD" id="cd14498">
    <property type="entry name" value="DSP"/>
    <property type="match status" value="1"/>
</dbReference>
<dbReference type="PANTHER" id="PTHR10159">
    <property type="entry name" value="DUAL SPECIFICITY PROTEIN PHOSPHATASE"/>
    <property type="match status" value="1"/>
</dbReference>
<evidence type="ECO:0000256" key="3">
    <source>
        <dbReference type="ARBA" id="ARBA00022801"/>
    </source>
</evidence>
<evidence type="ECO:0000313" key="7">
    <source>
        <dbReference type="EMBL" id="KAK4642197.1"/>
    </source>
</evidence>
<dbReference type="Gene3D" id="3.90.190.10">
    <property type="entry name" value="Protein tyrosine phosphatase superfamily"/>
    <property type="match status" value="1"/>
</dbReference>
<evidence type="ECO:0000259" key="5">
    <source>
        <dbReference type="PROSITE" id="PS50054"/>
    </source>
</evidence>
<protein>
    <recommendedName>
        <fullName evidence="2">protein-tyrosine-phosphatase</fullName>
        <ecNumber evidence="2">3.1.3.48</ecNumber>
    </recommendedName>
</protein>
<dbReference type="EMBL" id="JAFFGZ010000007">
    <property type="protein sequence ID" value="KAK4642197.1"/>
    <property type="molecule type" value="Genomic_DNA"/>
</dbReference>
<evidence type="ECO:0000256" key="2">
    <source>
        <dbReference type="ARBA" id="ARBA00013064"/>
    </source>
</evidence>
<dbReference type="Pfam" id="PF00782">
    <property type="entry name" value="DSPc"/>
    <property type="match status" value="1"/>
</dbReference>
<keyword evidence="3" id="KW-0378">Hydrolase</keyword>
<feature type="domain" description="Tyrosine-protein phosphatase" evidence="5">
    <location>
        <begin position="12"/>
        <end position="190"/>
    </location>
</feature>
<dbReference type="InterPro" id="IPR000387">
    <property type="entry name" value="Tyr_Pase_dom"/>
</dbReference>
<evidence type="ECO:0000256" key="1">
    <source>
        <dbReference type="ARBA" id="ARBA00008601"/>
    </source>
</evidence>
<dbReference type="InterPro" id="IPR020422">
    <property type="entry name" value="TYR_PHOSPHATASE_DUAL_dom"/>
</dbReference>
<name>A0ABR0FFW7_9PEZI</name>
<dbReference type="InterPro" id="IPR000340">
    <property type="entry name" value="Dual-sp_phosphatase_cat-dom"/>
</dbReference>
<dbReference type="SUPFAM" id="SSF52799">
    <property type="entry name" value="(Phosphotyrosine protein) phosphatases II"/>
    <property type="match status" value="1"/>
</dbReference>
<dbReference type="EC" id="3.1.3.48" evidence="2"/>
<dbReference type="PROSITE" id="PS00383">
    <property type="entry name" value="TYR_PHOSPHATASE_1"/>
    <property type="match status" value="1"/>
</dbReference>
<dbReference type="GeneID" id="87899427"/>
<dbReference type="PROSITE" id="PS50054">
    <property type="entry name" value="TYR_PHOSPHATASE_DUAL"/>
    <property type="match status" value="1"/>
</dbReference>
<accession>A0ABR0FFW7</accession>
<dbReference type="PANTHER" id="PTHR10159:SF519">
    <property type="entry name" value="DUAL SPECIFICITY PROTEIN PHOSPHATASE MPK3"/>
    <property type="match status" value="1"/>
</dbReference>
<dbReference type="RefSeq" id="XP_062731173.1">
    <property type="nucleotide sequence ID" value="XM_062879945.1"/>
</dbReference>
<dbReference type="InterPro" id="IPR016130">
    <property type="entry name" value="Tyr_Pase_AS"/>
</dbReference>
<comment type="caution">
    <text evidence="7">The sequence shown here is derived from an EMBL/GenBank/DDBJ whole genome shotgun (WGS) entry which is preliminary data.</text>
</comment>
<dbReference type="Proteomes" id="UP001322138">
    <property type="component" value="Unassembled WGS sequence"/>
</dbReference>
<evidence type="ECO:0000259" key="6">
    <source>
        <dbReference type="PROSITE" id="PS50056"/>
    </source>
</evidence>
<feature type="domain" description="Tyrosine specific protein phosphatases" evidence="6">
    <location>
        <begin position="104"/>
        <end position="168"/>
    </location>
</feature>
<organism evidence="7 8">
    <name type="scientific">Podospora bellae-mahoneyi</name>
    <dbReference type="NCBI Taxonomy" id="2093777"/>
    <lineage>
        <taxon>Eukaryota</taxon>
        <taxon>Fungi</taxon>
        <taxon>Dikarya</taxon>
        <taxon>Ascomycota</taxon>
        <taxon>Pezizomycotina</taxon>
        <taxon>Sordariomycetes</taxon>
        <taxon>Sordariomycetidae</taxon>
        <taxon>Sordariales</taxon>
        <taxon>Podosporaceae</taxon>
        <taxon>Podospora</taxon>
    </lineage>
</organism>
<evidence type="ECO:0000256" key="4">
    <source>
        <dbReference type="ARBA" id="ARBA00022912"/>
    </source>
</evidence>